<keyword evidence="2" id="KW-0413">Isomerase</keyword>
<keyword evidence="3" id="KW-1185">Reference proteome</keyword>
<dbReference type="RefSeq" id="WP_134158095.1">
    <property type="nucleotide sequence ID" value="NZ_SORF01000001.1"/>
</dbReference>
<dbReference type="InterPro" id="IPR050312">
    <property type="entry name" value="IolE/XylAMocC-like"/>
</dbReference>
<dbReference type="SUPFAM" id="SSF51658">
    <property type="entry name" value="Xylose isomerase-like"/>
    <property type="match status" value="1"/>
</dbReference>
<dbReference type="Gene3D" id="3.20.20.150">
    <property type="entry name" value="Divalent-metal-dependent TIM barrel enzymes"/>
    <property type="match status" value="1"/>
</dbReference>
<dbReference type="OrthoDB" id="9782626at2"/>
<gene>
    <name evidence="2" type="ORF">C7445_10197</name>
</gene>
<evidence type="ECO:0000313" key="3">
    <source>
        <dbReference type="Proteomes" id="UP000294581"/>
    </source>
</evidence>
<evidence type="ECO:0000313" key="2">
    <source>
        <dbReference type="EMBL" id="TDY51105.1"/>
    </source>
</evidence>
<dbReference type="GO" id="GO:0016853">
    <property type="term" value="F:isomerase activity"/>
    <property type="evidence" value="ECO:0007669"/>
    <property type="project" value="UniProtKB-KW"/>
</dbReference>
<sequence length="280" mass="31449">MKPCLHPSLVEMNELEAYLDLAAHCGYEWVDVPLHWIQQEAEKRGASRVEDMFQSRRLQLASFGLPVNLYADEADYVRDLALLSERAAFAVRVGAVRCTTFLWPSIDERPVPYAARLARRLRQCAVTLMPHGVRLGLEYVGPHHLRNKAYPFIQNLADLAVFLEAVGAPNVGYLLDSFHWYTAEESTDDLALLKPEQIVHVHVNDAVEEPSLAHDQKRLLPGEGRIPLVPFLQALYEAGYRGPVSAEVLHQEPLAGTSEQRAQTAYDRLIEMIANAKGDC</sequence>
<comment type="caution">
    <text evidence="2">The sequence shown here is derived from an EMBL/GenBank/DDBJ whole genome shotgun (WGS) entry which is preliminary data.</text>
</comment>
<dbReference type="Pfam" id="PF01261">
    <property type="entry name" value="AP_endonuc_2"/>
    <property type="match status" value="1"/>
</dbReference>
<dbReference type="PANTHER" id="PTHR12110">
    <property type="entry name" value="HYDROXYPYRUVATE ISOMERASE"/>
    <property type="match status" value="1"/>
</dbReference>
<feature type="domain" description="Xylose isomerase-like TIM barrel" evidence="1">
    <location>
        <begin position="19"/>
        <end position="261"/>
    </location>
</feature>
<protein>
    <submittedName>
        <fullName evidence="2">Sugar phosphate isomerase/epimerase</fullName>
    </submittedName>
</protein>
<dbReference type="InterPro" id="IPR036237">
    <property type="entry name" value="Xyl_isomerase-like_sf"/>
</dbReference>
<name>A0A4R8LWD4_9BACL</name>
<reference evidence="2 3" key="1">
    <citation type="submission" date="2019-03" db="EMBL/GenBank/DDBJ databases">
        <title>Genomic Encyclopedia of Type Strains, Phase IV (KMG-IV): sequencing the most valuable type-strain genomes for metagenomic binning, comparative biology and taxonomic classification.</title>
        <authorList>
            <person name="Goeker M."/>
        </authorList>
    </citation>
    <scope>NUCLEOTIDE SEQUENCE [LARGE SCALE GENOMIC DNA]</scope>
    <source>
        <strain evidence="2 3">DSM 17974</strain>
    </source>
</reference>
<accession>A0A4R8LWD4</accession>
<dbReference type="EMBL" id="SORF01000001">
    <property type="protein sequence ID" value="TDY51105.1"/>
    <property type="molecule type" value="Genomic_DNA"/>
</dbReference>
<proteinExistence type="predicted"/>
<evidence type="ECO:0000259" key="1">
    <source>
        <dbReference type="Pfam" id="PF01261"/>
    </source>
</evidence>
<organism evidence="2 3">
    <name type="scientific">Alicyclobacillus sacchari</name>
    <dbReference type="NCBI Taxonomy" id="392010"/>
    <lineage>
        <taxon>Bacteria</taxon>
        <taxon>Bacillati</taxon>
        <taxon>Bacillota</taxon>
        <taxon>Bacilli</taxon>
        <taxon>Bacillales</taxon>
        <taxon>Alicyclobacillaceae</taxon>
        <taxon>Alicyclobacillus</taxon>
    </lineage>
</organism>
<dbReference type="Proteomes" id="UP000294581">
    <property type="component" value="Unassembled WGS sequence"/>
</dbReference>
<dbReference type="InterPro" id="IPR013022">
    <property type="entry name" value="Xyl_isomerase-like_TIM-brl"/>
</dbReference>
<dbReference type="AlphaFoldDB" id="A0A4R8LWD4"/>
<dbReference type="PANTHER" id="PTHR12110:SF21">
    <property type="entry name" value="XYLOSE ISOMERASE-LIKE TIM BARREL DOMAIN-CONTAINING PROTEIN"/>
    <property type="match status" value="1"/>
</dbReference>